<evidence type="ECO:0000313" key="3">
    <source>
        <dbReference type="Proteomes" id="UP000519897"/>
    </source>
</evidence>
<comment type="caution">
    <text evidence="2">The sequence shown here is derived from an EMBL/GenBank/DDBJ whole genome shotgun (WGS) entry which is preliminary data.</text>
</comment>
<protein>
    <submittedName>
        <fullName evidence="2">Uncharacterized protein</fullName>
    </submittedName>
</protein>
<dbReference type="RefSeq" id="WP_165131698.1">
    <property type="nucleotide sequence ID" value="NZ_CP049249.1"/>
</dbReference>
<evidence type="ECO:0000256" key="1">
    <source>
        <dbReference type="SAM" id="MobiDB-lite"/>
    </source>
</evidence>
<dbReference type="EMBL" id="JACIEC010000017">
    <property type="protein sequence ID" value="MBB4146067.1"/>
    <property type="molecule type" value="Genomic_DNA"/>
</dbReference>
<accession>A0A7W6PUC2</accession>
<name>A0A7W6PUC2_9HYPH</name>
<proteinExistence type="predicted"/>
<feature type="region of interest" description="Disordered" evidence="1">
    <location>
        <begin position="66"/>
        <end position="90"/>
    </location>
</feature>
<gene>
    <name evidence="2" type="ORF">GGQ72_004636</name>
</gene>
<dbReference type="AlphaFoldDB" id="A0A7W6PUC2"/>
<organism evidence="2 3">
    <name type="scientific">Rhizobium rhizoryzae</name>
    <dbReference type="NCBI Taxonomy" id="451876"/>
    <lineage>
        <taxon>Bacteria</taxon>
        <taxon>Pseudomonadati</taxon>
        <taxon>Pseudomonadota</taxon>
        <taxon>Alphaproteobacteria</taxon>
        <taxon>Hyphomicrobiales</taxon>
        <taxon>Rhizobiaceae</taxon>
        <taxon>Rhizobium/Agrobacterium group</taxon>
        <taxon>Rhizobium</taxon>
    </lineage>
</organism>
<evidence type="ECO:0000313" key="2">
    <source>
        <dbReference type="EMBL" id="MBB4146067.1"/>
    </source>
</evidence>
<sequence>MIQVRISWPLQLSNDVRRPQVEEEANAPLSKKGWGFLFASVFGAGGRHLGCRTALMMSEEITHAASPATKAGLPPLPMIGGADRQRDQQTAGTGKFVTLSFDVGEASHFNYLRKMPLLAASARGCRSYKFS</sequence>
<reference evidence="2 3" key="1">
    <citation type="submission" date="2020-08" db="EMBL/GenBank/DDBJ databases">
        <title>Genomic Encyclopedia of Type Strains, Phase IV (KMG-IV): sequencing the most valuable type-strain genomes for metagenomic binning, comparative biology and taxonomic classification.</title>
        <authorList>
            <person name="Goeker M."/>
        </authorList>
    </citation>
    <scope>NUCLEOTIDE SEQUENCE [LARGE SCALE GENOMIC DNA]</scope>
    <source>
        <strain evidence="2 3">DSM 29514</strain>
    </source>
</reference>
<dbReference type="Proteomes" id="UP000519897">
    <property type="component" value="Unassembled WGS sequence"/>
</dbReference>
<keyword evidence="3" id="KW-1185">Reference proteome</keyword>